<keyword evidence="1" id="KW-0812">Transmembrane</keyword>
<reference evidence="2 3" key="1">
    <citation type="submission" date="2019-03" db="EMBL/GenBank/DDBJ databases">
        <title>Genomics of glacier-inhabiting Cryobacterium strains.</title>
        <authorList>
            <person name="Liu Q."/>
            <person name="Xin Y.-H."/>
        </authorList>
    </citation>
    <scope>NUCLEOTIDE SEQUENCE [LARGE SCALE GENOMIC DNA]</scope>
    <source>
        <strain evidence="2 3">TMT4-23</strain>
    </source>
</reference>
<protein>
    <recommendedName>
        <fullName evidence="4">DUF2834 domain-containing protein</fullName>
    </recommendedName>
</protein>
<keyword evidence="3" id="KW-1185">Reference proteome</keyword>
<feature type="transmembrane region" description="Helical" evidence="1">
    <location>
        <begin position="77"/>
        <end position="96"/>
    </location>
</feature>
<keyword evidence="1" id="KW-1133">Transmembrane helix</keyword>
<sequence length="97" mass="10595">MRVLNLLWALPVAAFIQYYSIVAARLAWCGLRDCHGLGSALNIPMVFETLAALSIGAVLSAAVLMLPPWTKRWRLRLIVPAVYSSVIAAALFVWLAA</sequence>
<name>A0ABY2J5Z7_9MICO</name>
<evidence type="ECO:0008006" key="4">
    <source>
        <dbReference type="Google" id="ProtNLM"/>
    </source>
</evidence>
<gene>
    <name evidence="2" type="ORF">E3O65_04405</name>
</gene>
<comment type="caution">
    <text evidence="2">The sequence shown here is derived from an EMBL/GenBank/DDBJ whole genome shotgun (WGS) entry which is preliminary data.</text>
</comment>
<evidence type="ECO:0000313" key="2">
    <source>
        <dbReference type="EMBL" id="TFD00346.1"/>
    </source>
</evidence>
<accession>A0ABY2J5Z7</accession>
<dbReference type="RefSeq" id="WP_134362506.1">
    <property type="nucleotide sequence ID" value="NZ_SOGJ01000011.1"/>
</dbReference>
<evidence type="ECO:0000313" key="3">
    <source>
        <dbReference type="Proteomes" id="UP000298355"/>
    </source>
</evidence>
<organism evidence="2 3">
    <name type="scientific">Cryobacterium breve</name>
    <dbReference type="NCBI Taxonomy" id="1259258"/>
    <lineage>
        <taxon>Bacteria</taxon>
        <taxon>Bacillati</taxon>
        <taxon>Actinomycetota</taxon>
        <taxon>Actinomycetes</taxon>
        <taxon>Micrococcales</taxon>
        <taxon>Microbacteriaceae</taxon>
        <taxon>Cryobacterium</taxon>
    </lineage>
</organism>
<feature type="transmembrane region" description="Helical" evidence="1">
    <location>
        <begin position="6"/>
        <end position="28"/>
    </location>
</feature>
<evidence type="ECO:0000256" key="1">
    <source>
        <dbReference type="SAM" id="Phobius"/>
    </source>
</evidence>
<dbReference type="EMBL" id="SOGJ01000011">
    <property type="protein sequence ID" value="TFD00346.1"/>
    <property type="molecule type" value="Genomic_DNA"/>
</dbReference>
<dbReference type="Proteomes" id="UP000298355">
    <property type="component" value="Unassembled WGS sequence"/>
</dbReference>
<proteinExistence type="predicted"/>
<keyword evidence="1" id="KW-0472">Membrane</keyword>
<feature type="transmembrane region" description="Helical" evidence="1">
    <location>
        <begin position="40"/>
        <end position="65"/>
    </location>
</feature>